<name>A0ACC2QBQ8_9NEOP</name>
<gene>
    <name evidence="1" type="ORF">PYW08_008146</name>
</gene>
<dbReference type="EMBL" id="CM056797">
    <property type="protein sequence ID" value="KAJ8712842.1"/>
    <property type="molecule type" value="Genomic_DNA"/>
</dbReference>
<accession>A0ACC2QBQ8</accession>
<comment type="caution">
    <text evidence="1">The sequence shown here is derived from an EMBL/GenBank/DDBJ whole genome shotgun (WGS) entry which is preliminary data.</text>
</comment>
<evidence type="ECO:0000313" key="2">
    <source>
        <dbReference type="Proteomes" id="UP001231649"/>
    </source>
</evidence>
<reference evidence="1" key="1">
    <citation type="submission" date="2023-03" db="EMBL/GenBank/DDBJ databases">
        <title>Chromosome-level genomes of two armyworms, Mythimna separata and Mythimna loreyi, provide insights into the biosynthesis and reception of sex pheromones.</title>
        <authorList>
            <person name="Zhao H."/>
        </authorList>
    </citation>
    <scope>NUCLEOTIDE SEQUENCE</scope>
    <source>
        <strain evidence="1">BeijingLab</strain>
    </source>
</reference>
<organism evidence="1 2">
    <name type="scientific">Mythimna loreyi</name>
    <dbReference type="NCBI Taxonomy" id="667449"/>
    <lineage>
        <taxon>Eukaryota</taxon>
        <taxon>Metazoa</taxon>
        <taxon>Ecdysozoa</taxon>
        <taxon>Arthropoda</taxon>
        <taxon>Hexapoda</taxon>
        <taxon>Insecta</taxon>
        <taxon>Pterygota</taxon>
        <taxon>Neoptera</taxon>
        <taxon>Endopterygota</taxon>
        <taxon>Lepidoptera</taxon>
        <taxon>Glossata</taxon>
        <taxon>Ditrysia</taxon>
        <taxon>Noctuoidea</taxon>
        <taxon>Noctuidae</taxon>
        <taxon>Noctuinae</taxon>
        <taxon>Hadenini</taxon>
        <taxon>Mythimna</taxon>
    </lineage>
</organism>
<keyword evidence="2" id="KW-1185">Reference proteome</keyword>
<proteinExistence type="predicted"/>
<dbReference type="Proteomes" id="UP001231649">
    <property type="component" value="Chromosome 21"/>
</dbReference>
<sequence>MEETSPEYQKKWEELMRYIPFLNCMIKRLEKNRDGPSYPRQAQLDKIRALRGLLSNKNKRMKVENLQKCEQVLLNLYAKVEKKEFSDFEGFMDPEFAIDPPTPQEKSDLEAVRNKLKIVAKRPQDAQETLPEILRVNEVEEMHTAGSKEPALFQRRPNKASTSPRLRTPSNVREEKVSPQSASKRNYTRVLVSPDSSARRWSTPDSTDEKPLFSRRSPRRSPRRYSPSYHKRERKKSLKESEHKSKESGRKSKESATKSNQDEDYTRNITLKVPEDSLGSLNTKHLFTRIFTCKDNDVDIDTLRGLRKQILDELKKTGASSDDISDLILKSYNKKDKQDRKKQEVEEGELSDSESEVIENVYGSLSGNLVLKEQSEVKTSSDKDKARKIQICLVVKSDAKPDPPNTTNTSAGTSDFLELEMYDKESKEVDKAKSDKEKNDSNVMKNENDNDSKKIAPDMKNDVSEKVSNESSKDTVIDVELEQPQEETAKVTAKEPVKNTANFYKPISDSYDPVKTDKEDNSKEVKQTQAETQKKADDTKGACLIEEELEKMEKPVEIPLLNEPTIPKTPTDSKLSEIDILQALKNEILSETITIAGSETGTPLLHQPKINKVASAKEILPKKRISIENYKKKTDRDKIASSIKLYLGDNEYIKKPSLKLTEKECERFNIQKKMSFDDDSSDCDDDSENQTVDLYSDLVPKSPDRDESNNMELSSPVIIPGDPVKPVPTNRNADVDMRTLPILSPNHIKTPTLFNKVTGLSSSTTVSASKTDMKSDLIKNQNRSVLFDPRVRRDVNASQSPSPHTVKPDRTPRSAYSNTIQSPVSNPVTTPNARSYEMTPNHQFDMDQSNKKHVYVPTFTMSDSRERENSVLRDSKGELSGERKSRFEDVVDNSSWSSSDVSINTRYTDTYTGEKYIKGQRNDRYSLDNREAFSYKRSDCPRTPLPSFGRSEVPVTSTQTFSRLEMPMTPVHPFGRAECPTTPSHHFGRTECPPTPSHSFGRSECPPTPSHSFGRSECPPTPNHPFGRSDGSSTPSHPFGNHSFNINEHPLSSSHQFISTECPPTPYYGRNECPTTPNQGFSWSDCPSTPNPSFGRSDFNAQKYTKDPRLNRKPEYEPNSHLNERDRGYYKDSYYRGSSYKSQKPYYGSDNYKSQDRDQGRNKYKYYAPEQTGRPLNKDLSRREPTVSSMSNDYESERHFSRERSQYKSGYEDVAFRRGNHRERSVGRTVYPEDNRERSVGRHARVEDTLTRPPSRGPSIRRNSIEPDNKSLSVKPYAGRAFTIDTSVNETFQKFLDSGKGIQVFEYNFNAKRQRASSVGRALVKESHCEQVPDDSKRSSEIPYKKDVFRRASSVGRDLARSASDERSFQEIKADFKTYRYPVKESSKFDIGKIRNIDTKSKTNSEHVARHKREKEYYEKYKEEKRVQNASKVIYSPKMNYRDPRMRKENNNKNKYVDPRSKKSGIVYSNDNIVKGAILASGYGVKNYKIPKIKRVEKDPEVETPLKEEAVSKKENKEKDKPKSIERRKDEEGTVKEKLTVKEKASDKSKDNVTLKQKNKEKINESSKHKTKEISKEKLKETIKESDTKSDSEAENQQQIDNTSSEVDEPIGRRSTRLSRKLAATTPVKDKPTKTKKSSKKSIISDSDSESDNSGKDKIPKADEDNLDITPAILPQSTSPGKEKIQPKQSTAIDIHTNFGLELEMFTDNVVSDPVLDNINALIADLDNDLDTSKNETTNNFMNEITLENMMQNITSPQDNSSESRDEFTQKLKAVDELSKLSNNKLPSKSLADLTKVNEAYCNIPRDNSDIVQERINTEDPNSKTNTTTNFDSLLTSIKSSEGVSVQNDEMEKNKDEALCSKIVTENKPPNENIVSTTEMEKTTLQVEDKTKIDEGSVDGCSTPDSTINNDVLDKNKSDECVADSTNEEDKSKIKKLLSMLGDGDNDKIKKKLEKLSEIVSDDEAEEKTKSENETDAVTDDKKTDAIKTVDEGTMKQKVDEELTKETKIEEKPIKETKDDEEATKDMKVDDEAIKVTKGDEEATKETLVSKEVTKEIEVGEDPQKETEIQSQETDEIKSLNDNDENKLIIDEKTQLNKDEDQENDDDQDKDESFEDLIGEDAVELEETDLQGTKTKYKKKVTGKKSKFSKKGKGRWAKKVSTVGEKRVTRATASVEIIKKPKKPPRELQQLHDDIKEMFIRDDILSATGIRMCRLAKMIDDKKEEVIPEPKPVVVLEKFKNSADKIRDNPVPEKVRKKPGPKPKPKLSTDSLPEMEKPKYKPGPKSKTKNKKDSDPYEFETESVGDNTFEMASEDDSDNSSDSENCSLASSRSFGSSEVLAEVKKKVKRKRGRGWQDGVIKPKHKKKKLEPKPDVTPELPDCNLPTDNQVAIPDPGCYTDRDYCFRKNELYYTCRLCGFAGTDIVHHFVTEHPHDEIPLSRMSSELAQEVIAQCYRMNFKAISKMSTDKYVCIFCYQEFPCNSSVLETFFWHIVSMHTGEYKRTCGVCSSETRCQNSLDIPPPPKETKGQLIGYICKKCHYTQLSIENLKKHVIRRHNDEQTAVYKINLSVMSKKILKEFSRCKLPEPRAKTASPRETSARLSREATEVSESTESESQQRTKPVTQSRLASFKSKITFEADDVVGELSDTNREEPIESTIKVECVEPKCTDEVLQGEPHPGDTSEISQTAELDHQPVQPPHQEDEQPSVDSELSDLISQPSNDIIDYPHFKINMTESGAKEYICCINGKDNHFKTTLLISMKKHVQLKHSENWDGYCFICKVIVTPQGAHTFKDCFQHYLDKHIDNFPIYKKEVVPEPVPEVVPDKQLRQTDSPAPSKPLVSVRPIHELISTAVDETQNETTSFPIIQSVVSLGAESPRLNPTYPKVGELLKPTEVSFKYEEVQAKVMSNKHRVVLETMMARDKLIKVFKCAGRFCSFTSDSAEDALLHASTHQRIGGIDALNCSYCDFDAMGNAIDLVMHVFKAHGHCQYSCGQCFYRAAASQSVGAHASRVHGAAHGAAVLRTTVATSAGDGGSMLTREQAVPYYVCNHAESGSTCKFRTYTPDKFCEHLQQKHASATSHPCYMCQHEESLSSELVQHMKTHGLKLYQCTWCVSGADNEGELLAHVSTMHPTKQPQAYLRIITNKEGTTELRVLPLAFLNKMKVPTEDVTPSATKENPVREAERSIDLEKLIGLTMLMEPQLEPSEPAPPELPVIPEAVQQSVAPTIAVAELQAEVPGPPIAAISGLMQTSVSIHPSTSIQPPARSPAATITTESSLTITKLPIKTEVTETPSLPSQVVVLDSDDEDIVDTTDTTQPVIDLSDDDTTPSTNKVPMEVRNQRVPPELLSTCPKCKQVCKSLNGLKKHFFYCYPDKDEGCKCAHCPYVASNRDNIMHHYVHDHCDRSRNMYMCGVCRTNHDSLTLVKRHLRYVHKEKDVLVTSIVENGIPCYIVNVAKREKKEQQKRTPSSTPADISKRRFWPQEIHLLPINPILEHLVYCEICEFSTKVRLNMVRHLQLHAEQQPVAQTAPVNPVPHLETNEMHFDKMVNLASSSLVARAERPAGVGALPVPAALAPRYPRHVAPRARNTCGARGCSYTSVDEPMLRRHWEALHQGAATANFRCVHCPNNQTTDTSKPITAARVLQHLKMHDDTLYACSKCHIYHYRRDYMEKHMLDTHPGAPLYIVREGAAAAAAAAATAAATASASPSPSVAPTMDLKPWQCGLCKFKSMLRPEVVEHCFKLHQSKMQFRCGYCPYRASVLENVNNHLAHSHANEPEDVIYYYYREGSLPDEADGTPRWMKQKQKMGSNMPEVKTEDPAEAQTPAVPPPPVNIDLKLVKKEVDEATASESLETMEELCMRFGKYCEPNGIKFKCPLCSVVSEDTREAMQSHLYEELQYRKWGCGLCNYKAFHKAGLTDHMNMEHFRQYDHIELPKDMNKERWVAGQLDHQAAIIEKHKANLVKQKIIVERVNKPAPVCAPPPVEAVDKFSVNQLEEAFGEFGAPSNMMYCCPKCGTLLKDETAMRDHLESELNKIRWGCTNCSQKYQTYHEAQFHCKGHDGPSRPKEAIRDPSMRAAWVSNIIQAQKKILQSVSTPSTSDPHTPEKNFTETDNNSLLVVRYEERVPPPDQVPVSRKRAAPESDDERLVIDEAGPKKKAMKLCPQCPYKSKYYNTWKEHVLKHYNLKPYSCCYCDYTCSYRQGIIGHTEKTHPKKPLLMKMTAIPPADSYILSPKKRPSVDEEINVPKVICLFCENSIPETDVDIHLHENIRPDFARKGDVVVKCCICLVLRLDVKSLQEHHNLAHPHVPVNYALFKLHHDTRETHFCGHCDDVGFKFLRDLKSHHNAVHPTLLFKYTTVPYAPAESYKDNKRREEPPQKRCARKSTTKLPGCKTVAKKSTTKLPYSVPDASDEGFSYYKTRPEPLENYANVTTLMSFCNRMMPFTLKKLSEIINIKPEVVVKDIRAGASSDMTLEK</sequence>
<protein>
    <submittedName>
        <fullName evidence="1">Uncharacterized protein</fullName>
    </submittedName>
</protein>
<evidence type="ECO:0000313" key="1">
    <source>
        <dbReference type="EMBL" id="KAJ8712842.1"/>
    </source>
</evidence>